<dbReference type="AlphaFoldDB" id="A0A7Y0PP48"/>
<organism evidence="2 3">
    <name type="scientific">Niallia alba</name>
    <dbReference type="NCBI Taxonomy" id="2729105"/>
    <lineage>
        <taxon>Bacteria</taxon>
        <taxon>Bacillati</taxon>
        <taxon>Bacillota</taxon>
        <taxon>Bacilli</taxon>
        <taxon>Bacillales</taxon>
        <taxon>Bacillaceae</taxon>
        <taxon>Niallia</taxon>
    </lineage>
</organism>
<feature type="transmembrane region" description="Helical" evidence="1">
    <location>
        <begin position="26"/>
        <end position="44"/>
    </location>
</feature>
<evidence type="ECO:0000313" key="3">
    <source>
        <dbReference type="Proteomes" id="UP000588491"/>
    </source>
</evidence>
<keyword evidence="1" id="KW-0812">Transmembrane</keyword>
<evidence type="ECO:0000313" key="2">
    <source>
        <dbReference type="EMBL" id="NMO79535.1"/>
    </source>
</evidence>
<reference evidence="2 3" key="1">
    <citation type="submission" date="2020-04" db="EMBL/GenBank/DDBJ databases">
        <title>Bacillus sp. UniB3 isolated from commercial digestive syrup.</title>
        <authorList>
            <person name="Thorat V."/>
            <person name="Kirdat K."/>
            <person name="Tiwarekar B."/>
            <person name="Yadav A."/>
        </authorList>
    </citation>
    <scope>NUCLEOTIDE SEQUENCE [LARGE SCALE GENOMIC DNA]</scope>
    <source>
        <strain evidence="2 3">UniB3</strain>
    </source>
</reference>
<dbReference type="RefSeq" id="WP_169189303.1">
    <property type="nucleotide sequence ID" value="NZ_JABBPK010000001.1"/>
</dbReference>
<comment type="caution">
    <text evidence="2">The sequence shown here is derived from an EMBL/GenBank/DDBJ whole genome shotgun (WGS) entry which is preliminary data.</text>
</comment>
<keyword evidence="3" id="KW-1185">Reference proteome</keyword>
<keyword evidence="1" id="KW-0472">Membrane</keyword>
<dbReference type="EMBL" id="JABBPK010000001">
    <property type="protein sequence ID" value="NMO79535.1"/>
    <property type="molecule type" value="Genomic_DNA"/>
</dbReference>
<evidence type="ECO:0000256" key="1">
    <source>
        <dbReference type="SAM" id="Phobius"/>
    </source>
</evidence>
<name>A0A7Y0PP48_9BACI</name>
<accession>A0A7Y0PP48</accession>
<keyword evidence="1" id="KW-1133">Transmembrane helix</keyword>
<protein>
    <submittedName>
        <fullName evidence="2">Uncharacterized protein</fullName>
    </submittedName>
</protein>
<dbReference type="Proteomes" id="UP000588491">
    <property type="component" value="Unassembled WGS sequence"/>
</dbReference>
<gene>
    <name evidence="2" type="ORF">HHU08_21610</name>
</gene>
<proteinExistence type="predicted"/>
<sequence>MNFQQQKIQNKYRKMIKENKQKRSRILEIILFLLLILLSFRFLFPNALNHNYIESYNEGARWLVVTSEIENKLKISSIHYENVSLDEDSQLITYYIKTSLSANNREKSTKLINQTNKIIVSNKLPSLLKEDQRYEIIVLGKENEILKSKAF</sequence>